<evidence type="ECO:0000256" key="14">
    <source>
        <dbReference type="SAM" id="MobiDB-lite"/>
    </source>
</evidence>
<evidence type="ECO:0000256" key="11">
    <source>
        <dbReference type="ARBA" id="ARBA00051693"/>
    </source>
</evidence>
<evidence type="ECO:0000256" key="5">
    <source>
        <dbReference type="ARBA" id="ARBA00022777"/>
    </source>
</evidence>
<evidence type="ECO:0000256" key="12">
    <source>
        <dbReference type="PROSITE-ProRule" id="PRU10141"/>
    </source>
</evidence>
<keyword evidence="4 12" id="KW-0547">Nucleotide-binding</keyword>
<dbReference type="PRINTS" id="PR00109">
    <property type="entry name" value="TYRKINASE"/>
</dbReference>
<dbReference type="CDD" id="cd06623">
    <property type="entry name" value="PKc_MAPKK_plant_like"/>
    <property type="match status" value="1"/>
</dbReference>
<dbReference type="InterPro" id="IPR008271">
    <property type="entry name" value="Ser/Thr_kinase_AS"/>
</dbReference>
<reference evidence="16 17" key="1">
    <citation type="submission" date="2021-07" db="EMBL/GenBank/DDBJ databases">
        <title>The Aristolochia fimbriata genome: insights into angiosperm evolution, floral development and chemical biosynthesis.</title>
        <authorList>
            <person name="Jiao Y."/>
        </authorList>
    </citation>
    <scope>NUCLEOTIDE SEQUENCE [LARGE SCALE GENOMIC DNA]</scope>
    <source>
        <strain evidence="16">IBCAS-2021</strain>
        <tissue evidence="16">Leaf</tissue>
    </source>
</reference>
<dbReference type="InterPro" id="IPR000719">
    <property type="entry name" value="Prot_kinase_dom"/>
</dbReference>
<dbReference type="InterPro" id="IPR011009">
    <property type="entry name" value="Kinase-like_dom_sf"/>
</dbReference>
<evidence type="ECO:0000256" key="8">
    <source>
        <dbReference type="ARBA" id="ARBA00038999"/>
    </source>
</evidence>
<dbReference type="PANTHER" id="PTHR48013:SF9">
    <property type="entry name" value="DUAL SPECIFICITY MITOGEN-ACTIVATED PROTEIN KINASE KINASE 5"/>
    <property type="match status" value="1"/>
</dbReference>
<dbReference type="PROSITE" id="PS50011">
    <property type="entry name" value="PROTEIN_KINASE_DOM"/>
    <property type="match status" value="1"/>
</dbReference>
<dbReference type="FunFam" id="1.10.510.10:FF:000350">
    <property type="entry name" value="Mitogen-activated protein kinase 2"/>
    <property type="match status" value="1"/>
</dbReference>
<feature type="domain" description="Protein kinase" evidence="15">
    <location>
        <begin position="148"/>
        <end position="415"/>
    </location>
</feature>
<dbReference type="SMART" id="SM00220">
    <property type="entry name" value="S_TKc"/>
    <property type="match status" value="1"/>
</dbReference>
<dbReference type="GO" id="GO:0006950">
    <property type="term" value="P:response to stress"/>
    <property type="evidence" value="ECO:0007669"/>
    <property type="project" value="UniProtKB-ARBA"/>
</dbReference>
<dbReference type="InterPro" id="IPR001245">
    <property type="entry name" value="Ser-Thr/Tyr_kinase_cat_dom"/>
</dbReference>
<evidence type="ECO:0000313" key="16">
    <source>
        <dbReference type="EMBL" id="KAG9443951.1"/>
    </source>
</evidence>
<keyword evidence="5" id="KW-0418">Kinase</keyword>
<comment type="catalytic activity">
    <reaction evidence="11">
        <text>L-tyrosyl-[protein] + ATP = O-phospho-L-tyrosyl-[protein] + ADP + H(+)</text>
        <dbReference type="Rhea" id="RHEA:10596"/>
        <dbReference type="Rhea" id="RHEA-COMP:10136"/>
        <dbReference type="Rhea" id="RHEA-COMP:20101"/>
        <dbReference type="ChEBI" id="CHEBI:15378"/>
        <dbReference type="ChEBI" id="CHEBI:30616"/>
        <dbReference type="ChEBI" id="CHEBI:46858"/>
        <dbReference type="ChEBI" id="CHEBI:61978"/>
        <dbReference type="ChEBI" id="CHEBI:456216"/>
        <dbReference type="EC" id="2.7.12.2"/>
    </reaction>
</comment>
<evidence type="ECO:0000256" key="2">
    <source>
        <dbReference type="ARBA" id="ARBA00022553"/>
    </source>
</evidence>
<keyword evidence="6 12" id="KW-0067">ATP-binding</keyword>
<dbReference type="Proteomes" id="UP000825729">
    <property type="component" value="Unassembled WGS sequence"/>
</dbReference>
<evidence type="ECO:0000256" key="6">
    <source>
        <dbReference type="ARBA" id="ARBA00022840"/>
    </source>
</evidence>
<evidence type="ECO:0000256" key="9">
    <source>
        <dbReference type="ARBA" id="ARBA00049014"/>
    </source>
</evidence>
<evidence type="ECO:0000256" key="4">
    <source>
        <dbReference type="ARBA" id="ARBA00022741"/>
    </source>
</evidence>
<comment type="similarity">
    <text evidence="7">Belongs to the protein kinase superfamily. STE Ser/Thr protein kinase family. MAP kinase kinase subfamily.</text>
</comment>
<dbReference type="PROSITE" id="PS00108">
    <property type="entry name" value="PROTEIN_KINASE_ST"/>
    <property type="match status" value="1"/>
</dbReference>
<dbReference type="AlphaFoldDB" id="A0AAV7E7Z0"/>
<dbReference type="Gene3D" id="3.30.200.20">
    <property type="entry name" value="Phosphorylase Kinase, domain 1"/>
    <property type="match status" value="1"/>
</dbReference>
<dbReference type="PROSITE" id="PS00107">
    <property type="entry name" value="PROTEIN_KINASE_ATP"/>
    <property type="match status" value="1"/>
</dbReference>
<accession>A0AAV7E7Z0</accession>
<protein>
    <recommendedName>
        <fullName evidence="8">mitogen-activated protein kinase kinase</fullName>
        <ecNumber evidence="8">2.7.12.2</ecNumber>
    </recommendedName>
</protein>
<feature type="binding site" evidence="12">
    <location>
        <position position="177"/>
    </location>
    <ligand>
        <name>ATP</name>
        <dbReference type="ChEBI" id="CHEBI:30616"/>
    </ligand>
</feature>
<evidence type="ECO:0000256" key="13">
    <source>
        <dbReference type="RuleBase" id="RU000304"/>
    </source>
</evidence>
<keyword evidence="17" id="KW-1185">Reference proteome</keyword>
<dbReference type="EC" id="2.7.12.2" evidence="8"/>
<dbReference type="GO" id="GO:0051707">
    <property type="term" value="P:response to other organism"/>
    <property type="evidence" value="ECO:0007669"/>
    <property type="project" value="UniProtKB-ARBA"/>
</dbReference>
<gene>
    <name evidence="16" type="ORF">H6P81_015291</name>
</gene>
<evidence type="ECO:0000256" key="1">
    <source>
        <dbReference type="ARBA" id="ARBA00022527"/>
    </source>
</evidence>
<dbReference type="GO" id="GO:0005524">
    <property type="term" value="F:ATP binding"/>
    <property type="evidence" value="ECO:0007669"/>
    <property type="project" value="UniProtKB-UniRule"/>
</dbReference>
<dbReference type="SUPFAM" id="SSF56112">
    <property type="entry name" value="Protein kinase-like (PK-like)"/>
    <property type="match status" value="1"/>
</dbReference>
<dbReference type="GO" id="GO:0004674">
    <property type="term" value="F:protein serine/threonine kinase activity"/>
    <property type="evidence" value="ECO:0007669"/>
    <property type="project" value="UniProtKB-KW"/>
</dbReference>
<comment type="catalytic activity">
    <reaction evidence="9">
        <text>L-seryl-[protein] + ATP = O-phospho-L-seryl-[protein] + ADP + H(+)</text>
        <dbReference type="Rhea" id="RHEA:17989"/>
        <dbReference type="Rhea" id="RHEA-COMP:9863"/>
        <dbReference type="Rhea" id="RHEA-COMP:11604"/>
        <dbReference type="ChEBI" id="CHEBI:15378"/>
        <dbReference type="ChEBI" id="CHEBI:29999"/>
        <dbReference type="ChEBI" id="CHEBI:30616"/>
        <dbReference type="ChEBI" id="CHEBI:83421"/>
        <dbReference type="ChEBI" id="CHEBI:456216"/>
        <dbReference type="EC" id="2.7.12.2"/>
    </reaction>
</comment>
<keyword evidence="1 13" id="KW-0723">Serine/threonine-protein kinase</keyword>
<proteinExistence type="inferred from homology"/>
<dbReference type="InterPro" id="IPR017441">
    <property type="entry name" value="Protein_kinase_ATP_BS"/>
</dbReference>
<dbReference type="Gene3D" id="1.10.510.10">
    <property type="entry name" value="Transferase(Phosphotransferase) domain 1"/>
    <property type="match status" value="1"/>
</dbReference>
<dbReference type="Pfam" id="PF00069">
    <property type="entry name" value="Pkinase"/>
    <property type="match status" value="1"/>
</dbReference>
<organism evidence="16 17">
    <name type="scientific">Aristolochia fimbriata</name>
    <name type="common">White veined hardy Dutchman's pipe vine</name>
    <dbReference type="NCBI Taxonomy" id="158543"/>
    <lineage>
        <taxon>Eukaryota</taxon>
        <taxon>Viridiplantae</taxon>
        <taxon>Streptophyta</taxon>
        <taxon>Embryophyta</taxon>
        <taxon>Tracheophyta</taxon>
        <taxon>Spermatophyta</taxon>
        <taxon>Magnoliopsida</taxon>
        <taxon>Magnoliidae</taxon>
        <taxon>Piperales</taxon>
        <taxon>Aristolochiaceae</taxon>
        <taxon>Aristolochia</taxon>
    </lineage>
</organism>
<evidence type="ECO:0000313" key="17">
    <source>
        <dbReference type="Proteomes" id="UP000825729"/>
    </source>
</evidence>
<sequence>MTPAAHVTKIIPYQSSPQTLLIPCGVLNRELRPTRPDPSWIKKKSREEERESIVTGDCDFGGHSEEAKPLGSIVNCSGSLYKRGRVSVRRSRVRERAPGSEMALVRNPNLKLLLPDTRPHSSLFLQPPAPPSGLPDKPSPEIGALSDLETVSTLGHGNGGTVYKVRHKRTSNLYALKLVQIPSSDSESGSLLRSQVGREMDILARTDSPHVVRCHGIFKKDAAGDVALVLEYMDSGSLETLARRTGTLSEDVLASVARQVLLGLNYLHGLKIVHRDIKPSNLLVNGEMEVKISDFGVSKVMVRRLETCASYVGTNAYMSPERFDPETNGGCYDAFAGDIWSLGVTLWELYVGYFPLLPSGQRPDWATLMCAICFGDMPDFPENASPEFNDFLSCCLRKDSNKRSTVSDLLGHPFVARDRDAPREAR</sequence>
<dbReference type="EMBL" id="JAINDJ010000006">
    <property type="protein sequence ID" value="KAG9443951.1"/>
    <property type="molecule type" value="Genomic_DNA"/>
</dbReference>
<comment type="catalytic activity">
    <reaction evidence="10">
        <text>L-threonyl-[protein] + ATP = O-phospho-L-threonyl-[protein] + ADP + H(+)</text>
        <dbReference type="Rhea" id="RHEA:46608"/>
        <dbReference type="Rhea" id="RHEA-COMP:11060"/>
        <dbReference type="Rhea" id="RHEA-COMP:11605"/>
        <dbReference type="ChEBI" id="CHEBI:15378"/>
        <dbReference type="ChEBI" id="CHEBI:30013"/>
        <dbReference type="ChEBI" id="CHEBI:30616"/>
        <dbReference type="ChEBI" id="CHEBI:61977"/>
        <dbReference type="ChEBI" id="CHEBI:456216"/>
        <dbReference type="EC" id="2.7.12.2"/>
    </reaction>
</comment>
<evidence type="ECO:0000256" key="10">
    <source>
        <dbReference type="ARBA" id="ARBA00049299"/>
    </source>
</evidence>
<evidence type="ECO:0000256" key="7">
    <source>
        <dbReference type="ARBA" id="ARBA00038035"/>
    </source>
</evidence>
<keyword evidence="2" id="KW-0597">Phosphoprotein</keyword>
<comment type="caution">
    <text evidence="16">The sequence shown here is derived from an EMBL/GenBank/DDBJ whole genome shotgun (WGS) entry which is preliminary data.</text>
</comment>
<dbReference type="PANTHER" id="PTHR48013">
    <property type="entry name" value="DUAL SPECIFICITY MITOGEN-ACTIVATED PROTEIN KINASE KINASE 5-RELATED"/>
    <property type="match status" value="1"/>
</dbReference>
<evidence type="ECO:0000259" key="15">
    <source>
        <dbReference type="PROSITE" id="PS50011"/>
    </source>
</evidence>
<evidence type="ECO:0000256" key="3">
    <source>
        <dbReference type="ARBA" id="ARBA00022679"/>
    </source>
</evidence>
<dbReference type="GO" id="GO:0004708">
    <property type="term" value="F:MAP kinase kinase activity"/>
    <property type="evidence" value="ECO:0007669"/>
    <property type="project" value="UniProtKB-EC"/>
</dbReference>
<keyword evidence="3" id="KW-0808">Transferase</keyword>
<name>A0AAV7E7Z0_ARIFI</name>
<feature type="region of interest" description="Disordered" evidence="14">
    <location>
        <begin position="118"/>
        <end position="140"/>
    </location>
</feature>